<evidence type="ECO:0008006" key="4">
    <source>
        <dbReference type="Google" id="ProtNLM"/>
    </source>
</evidence>
<proteinExistence type="predicted"/>
<sequence length="101" mass="11802">MGTNLIPVEDICAYHHVEINFIQSLEDFGLIHTTVKKQSLFLPVDELTKLEQYLRLAHDLEINLEGIHAVSHLLNQLQNMQEEITALQNELNYYKQLNQHH</sequence>
<dbReference type="EMBL" id="LMZQ01000005">
    <property type="protein sequence ID" value="KRT16433.1"/>
    <property type="molecule type" value="Genomic_DNA"/>
</dbReference>
<dbReference type="RefSeq" id="WP_057932139.1">
    <property type="nucleotide sequence ID" value="NZ_LMZQ01000005.1"/>
</dbReference>
<comment type="caution">
    <text evidence="2">The sequence shown here is derived from an EMBL/GenBank/DDBJ whole genome shotgun (WGS) entry which is preliminary data.</text>
</comment>
<evidence type="ECO:0000313" key="2">
    <source>
        <dbReference type="EMBL" id="KRT16433.1"/>
    </source>
</evidence>
<dbReference type="AlphaFoldDB" id="A0A0T5VRF9"/>
<dbReference type="STRING" id="687842.ASU31_09710"/>
<dbReference type="Gene3D" id="1.10.1660.10">
    <property type="match status" value="1"/>
</dbReference>
<keyword evidence="3" id="KW-1185">Reference proteome</keyword>
<dbReference type="Proteomes" id="UP000051950">
    <property type="component" value="Unassembled WGS sequence"/>
</dbReference>
<dbReference type="OrthoDB" id="1494789at2"/>
<feature type="coiled-coil region" evidence="1">
    <location>
        <begin position="70"/>
        <end position="97"/>
    </location>
</feature>
<organism evidence="2 3">
    <name type="scientific">Pedobacter ginsenosidimutans</name>
    <dbReference type="NCBI Taxonomy" id="687842"/>
    <lineage>
        <taxon>Bacteria</taxon>
        <taxon>Pseudomonadati</taxon>
        <taxon>Bacteroidota</taxon>
        <taxon>Sphingobacteriia</taxon>
        <taxon>Sphingobacteriales</taxon>
        <taxon>Sphingobacteriaceae</taxon>
        <taxon>Pedobacter</taxon>
    </lineage>
</organism>
<protein>
    <recommendedName>
        <fullName evidence="4">MerR family transcriptional regulator</fullName>
    </recommendedName>
</protein>
<evidence type="ECO:0000256" key="1">
    <source>
        <dbReference type="SAM" id="Coils"/>
    </source>
</evidence>
<gene>
    <name evidence="2" type="ORF">ASU31_09710</name>
</gene>
<keyword evidence="1" id="KW-0175">Coiled coil</keyword>
<evidence type="ECO:0000313" key="3">
    <source>
        <dbReference type="Proteomes" id="UP000051950"/>
    </source>
</evidence>
<name>A0A0T5VRF9_9SPHI</name>
<dbReference type="Pfam" id="PF13591">
    <property type="entry name" value="MerR_2"/>
    <property type="match status" value="1"/>
</dbReference>
<reference evidence="2 3" key="1">
    <citation type="submission" date="2015-11" db="EMBL/GenBank/DDBJ databases">
        <title>Sequence of Pedobacter ginsenosidimutans.</title>
        <authorList>
            <person name="Carson E."/>
            <person name="Keyser V."/>
            <person name="Newman J."/>
            <person name="Miller J."/>
        </authorList>
    </citation>
    <scope>NUCLEOTIDE SEQUENCE [LARGE SCALE GENOMIC DNA]</scope>
    <source>
        <strain evidence="2 3">KACC 14530</strain>
    </source>
</reference>
<accession>A0A0T5VRF9</accession>